<gene>
    <name evidence="1" type="ORF">HNR50_000901</name>
</gene>
<organism evidence="1 2">
    <name type="scientific">Spirochaeta isovalerica</name>
    <dbReference type="NCBI Taxonomy" id="150"/>
    <lineage>
        <taxon>Bacteria</taxon>
        <taxon>Pseudomonadati</taxon>
        <taxon>Spirochaetota</taxon>
        <taxon>Spirochaetia</taxon>
        <taxon>Spirochaetales</taxon>
        <taxon>Spirochaetaceae</taxon>
        <taxon>Spirochaeta</taxon>
    </lineage>
</organism>
<dbReference type="EMBL" id="JACHGJ010000001">
    <property type="protein sequence ID" value="MBB6479268.1"/>
    <property type="molecule type" value="Genomic_DNA"/>
</dbReference>
<proteinExistence type="predicted"/>
<reference evidence="1 2" key="1">
    <citation type="submission" date="2020-08" db="EMBL/GenBank/DDBJ databases">
        <title>Genomic Encyclopedia of Type Strains, Phase IV (KMG-IV): sequencing the most valuable type-strain genomes for metagenomic binning, comparative biology and taxonomic classification.</title>
        <authorList>
            <person name="Goeker M."/>
        </authorList>
    </citation>
    <scope>NUCLEOTIDE SEQUENCE [LARGE SCALE GENOMIC DNA]</scope>
    <source>
        <strain evidence="1 2">DSM 2461</strain>
    </source>
</reference>
<evidence type="ECO:0000313" key="1">
    <source>
        <dbReference type="EMBL" id="MBB6479268.1"/>
    </source>
</evidence>
<evidence type="ECO:0000313" key="2">
    <source>
        <dbReference type="Proteomes" id="UP000587760"/>
    </source>
</evidence>
<dbReference type="AlphaFoldDB" id="A0A841R976"/>
<dbReference type="RefSeq" id="WP_184744293.1">
    <property type="nucleotide sequence ID" value="NZ_JACHGJ010000001.1"/>
</dbReference>
<comment type="caution">
    <text evidence="1">The sequence shown here is derived from an EMBL/GenBank/DDBJ whole genome shotgun (WGS) entry which is preliminary data.</text>
</comment>
<name>A0A841R976_9SPIO</name>
<dbReference type="Proteomes" id="UP000587760">
    <property type="component" value="Unassembled WGS sequence"/>
</dbReference>
<keyword evidence="2" id="KW-1185">Reference proteome</keyword>
<protein>
    <submittedName>
        <fullName evidence="1">Uncharacterized protein</fullName>
    </submittedName>
</protein>
<accession>A0A841R976</accession>
<sequence length="318" mass="35843">MKNGLIVLSLISFLFFNNSCSGNSLLNELKNPGDDSDTLTNLPIIADHSYANKETLQQIPLSALEKTKANLHIAYGHTSHGSQITSGMTGLVSFANNGALGNQYVNDFFAWEESSNTGTLHLLEGDGYGDGPLDHDAGYYPSWYNETVEFLENPSNSQYNVIIWSWCGQVSSKTEQTMIDQYLDPMNQLEQTYPDVTFVYMTGHLDGSGLTGNLHLRNEQIRDYCRKNKKVLFDFADIECYDPHGTYFGNKIPNDNCDYDSNNDGSRDKNWATEWQNSHTEDVDWYKCSSAHSQALNANMKAYAAWWLWARLAGWDGK</sequence>